<name>A0A0J8G6X6_9LIST</name>
<comment type="similarity">
    <text evidence="1">In the C-terminal section; belongs to the transpeptidase family.</text>
</comment>
<dbReference type="Pfam" id="PF00905">
    <property type="entry name" value="Transpeptidase"/>
    <property type="match status" value="1"/>
</dbReference>
<dbReference type="InterPro" id="IPR001264">
    <property type="entry name" value="Glyco_trans_51"/>
</dbReference>
<dbReference type="GO" id="GO:0030288">
    <property type="term" value="C:outer membrane-bounded periplasmic space"/>
    <property type="evidence" value="ECO:0007669"/>
    <property type="project" value="TreeGrafter"/>
</dbReference>
<evidence type="ECO:0000256" key="12">
    <source>
        <dbReference type="ARBA" id="ARBA00022989"/>
    </source>
</evidence>
<dbReference type="AlphaFoldDB" id="A0A0J8G6X6"/>
<dbReference type="PATRIC" id="fig|1430899.3.peg.2260"/>
<dbReference type="SUPFAM" id="SSF56601">
    <property type="entry name" value="beta-lactamase/transpeptidase-like"/>
    <property type="match status" value="1"/>
</dbReference>
<evidence type="ECO:0000256" key="8">
    <source>
        <dbReference type="ARBA" id="ARBA00022692"/>
    </source>
</evidence>
<dbReference type="OrthoDB" id="9766909at2"/>
<dbReference type="GO" id="GO:0006508">
    <property type="term" value="P:proteolysis"/>
    <property type="evidence" value="ECO:0007669"/>
    <property type="project" value="UniProtKB-KW"/>
</dbReference>
<dbReference type="Gene3D" id="1.10.3810.10">
    <property type="entry name" value="Biosynthetic peptidoglycan transglycosylase-like"/>
    <property type="match status" value="1"/>
</dbReference>
<dbReference type="InterPro" id="IPR050396">
    <property type="entry name" value="Glycosyltr_51/Transpeptidase"/>
</dbReference>
<keyword evidence="3" id="KW-1003">Cell membrane</keyword>
<keyword evidence="14" id="KW-0511">Multifunctional enzyme</keyword>
<keyword evidence="5" id="KW-0645">Protease</keyword>
<evidence type="ECO:0000256" key="7">
    <source>
        <dbReference type="ARBA" id="ARBA00022679"/>
    </source>
</evidence>
<comment type="catalytic activity">
    <reaction evidence="17">
        <text>[GlcNAc-(1-&gt;4)-Mur2Ac(oyl-L-Ala-gamma-D-Glu-L-Lys-D-Ala-D-Ala)](n)-di-trans,octa-cis-undecaprenyl diphosphate + beta-D-GlcNAc-(1-&gt;4)-Mur2Ac(oyl-L-Ala-gamma-D-Glu-L-Lys-D-Ala-D-Ala)-di-trans,octa-cis-undecaprenyl diphosphate = [GlcNAc-(1-&gt;4)-Mur2Ac(oyl-L-Ala-gamma-D-Glu-L-Lys-D-Ala-D-Ala)](n+1)-di-trans,octa-cis-undecaprenyl diphosphate + di-trans,octa-cis-undecaprenyl diphosphate + H(+)</text>
        <dbReference type="Rhea" id="RHEA:23708"/>
        <dbReference type="Rhea" id="RHEA-COMP:9602"/>
        <dbReference type="Rhea" id="RHEA-COMP:9603"/>
        <dbReference type="ChEBI" id="CHEBI:15378"/>
        <dbReference type="ChEBI" id="CHEBI:58405"/>
        <dbReference type="ChEBI" id="CHEBI:60033"/>
        <dbReference type="ChEBI" id="CHEBI:78435"/>
        <dbReference type="EC" id="2.4.99.28"/>
    </reaction>
</comment>
<keyword evidence="12 18" id="KW-1133">Transmembrane helix</keyword>
<organism evidence="21 22">
    <name type="scientific">Listeria fleischmannii 1991</name>
    <dbReference type="NCBI Taxonomy" id="1430899"/>
    <lineage>
        <taxon>Bacteria</taxon>
        <taxon>Bacillati</taxon>
        <taxon>Bacillota</taxon>
        <taxon>Bacilli</taxon>
        <taxon>Bacillales</taxon>
        <taxon>Listeriaceae</taxon>
        <taxon>Listeria</taxon>
    </lineage>
</organism>
<dbReference type="Proteomes" id="UP000052258">
    <property type="component" value="Unassembled WGS sequence"/>
</dbReference>
<keyword evidence="11" id="KW-0573">Peptidoglycan synthesis</keyword>
<dbReference type="InterPro" id="IPR001460">
    <property type="entry name" value="PCN-bd_Tpept"/>
</dbReference>
<evidence type="ECO:0000256" key="17">
    <source>
        <dbReference type="ARBA" id="ARBA00049902"/>
    </source>
</evidence>
<keyword evidence="6" id="KW-0328">Glycosyltransferase</keyword>
<keyword evidence="22" id="KW-1185">Reference proteome</keyword>
<dbReference type="InterPro" id="IPR023346">
    <property type="entry name" value="Lysozyme-like_dom_sf"/>
</dbReference>
<evidence type="ECO:0000256" key="9">
    <source>
        <dbReference type="ARBA" id="ARBA00022801"/>
    </source>
</evidence>
<dbReference type="EMBL" id="AZHO01000030">
    <property type="protein sequence ID" value="KMT58385.1"/>
    <property type="molecule type" value="Genomic_DNA"/>
</dbReference>
<evidence type="ECO:0000256" key="4">
    <source>
        <dbReference type="ARBA" id="ARBA00022645"/>
    </source>
</evidence>
<evidence type="ECO:0000256" key="1">
    <source>
        <dbReference type="ARBA" id="ARBA00007090"/>
    </source>
</evidence>
<evidence type="ECO:0000256" key="18">
    <source>
        <dbReference type="SAM" id="Phobius"/>
    </source>
</evidence>
<dbReference type="RefSeq" id="WP_007474552.1">
    <property type="nucleotide sequence ID" value="NZ_KQ130619.1"/>
</dbReference>
<proteinExistence type="inferred from homology"/>
<dbReference type="InterPro" id="IPR036950">
    <property type="entry name" value="PBP_transglycosylase"/>
</dbReference>
<gene>
    <name evidence="21" type="ORF">X560_2211</name>
</gene>
<sequence length="713" mass="78648">MENFKQLIVKYFKQFFSFIWKWLGIGWRKFRRFMKNRHVIKIIILTILLAILGFIGYLTIVAKSADIDALKKGLETATIIYDKDGDKAGELSSTDATFVKIDKISKNVQNAVVSIEDRKFYEHNGFDIKGIMRSAFGLVSTGGITGGGSTITQQLAKNALLTQEQTFTRKAKELFMAREIERTYSKDEILEMYLNRSYFGNGEWGVENASKKYFGKSAADLNIPEAATIAGLLQAPSAYDPYKHLDKATNRRNMVLKAMKENGKITEAEYKTYSATQIALTNKAKDPLANKYPWYIDAVINEAVNEADVTQDEIMKKGYQIYTELDQNYQTSLEGTYSDNSLFPQNAADGTLVQSGAVLMNPETGGIRALVGGRGEHTFRGFNRATQMKAQPGSTMKPLAVYVPALEAGWKVDDMLKDEKTTYKGNYTPTNVGGYYQGEVPMYEAVAKSINAPAVWLLDQIGIKKGVKSSEEFGIPLEDSDDTLGLALGGLSKGASPVEMATAYATFANKGVKPDKGYIISKIVDPSGNTIYEHVPETKRIISEKTSNSMTSMLLDVVNSGTGTNAAVAGYEMAGKTGSTQVPFDDKNGTKDQWFVGYTPDLVGAVWIGFDKTDENHYLKTTSSQGVANLAHYVMKSGLRYQTPKDFDTKSAAQETKAKQQEEKQQEAEKTDFWNTVKDKANDAGDAIEKGAGKVIEFGGKVKDGIGNWIGSW</sequence>
<dbReference type="GO" id="GO:0071555">
    <property type="term" value="P:cell wall organization"/>
    <property type="evidence" value="ECO:0007669"/>
    <property type="project" value="UniProtKB-KW"/>
</dbReference>
<comment type="caution">
    <text evidence="21">The sequence shown here is derived from an EMBL/GenBank/DDBJ whole genome shotgun (WGS) entry which is preliminary data.</text>
</comment>
<dbReference type="FunFam" id="1.10.3810.10:FF:000001">
    <property type="entry name" value="Penicillin-binding protein 1A"/>
    <property type="match status" value="1"/>
</dbReference>
<keyword evidence="13 18" id="KW-0472">Membrane</keyword>
<evidence type="ECO:0000259" key="19">
    <source>
        <dbReference type="Pfam" id="PF00905"/>
    </source>
</evidence>
<dbReference type="PANTHER" id="PTHR32282:SF32">
    <property type="entry name" value="PENICILLIN-BINDING PROTEIN 2A"/>
    <property type="match status" value="1"/>
</dbReference>
<dbReference type="Gene3D" id="3.40.710.10">
    <property type="entry name" value="DD-peptidase/beta-lactamase superfamily"/>
    <property type="match status" value="1"/>
</dbReference>
<dbReference type="NCBIfam" id="TIGR02074">
    <property type="entry name" value="PBP_1a_fam"/>
    <property type="match status" value="1"/>
</dbReference>
<dbReference type="GO" id="GO:0009002">
    <property type="term" value="F:serine-type D-Ala-D-Ala carboxypeptidase activity"/>
    <property type="evidence" value="ECO:0007669"/>
    <property type="project" value="UniProtKB-EC"/>
</dbReference>
<evidence type="ECO:0000313" key="22">
    <source>
        <dbReference type="Proteomes" id="UP000052258"/>
    </source>
</evidence>
<dbReference type="GO" id="GO:0008360">
    <property type="term" value="P:regulation of cell shape"/>
    <property type="evidence" value="ECO:0007669"/>
    <property type="project" value="UniProtKB-KW"/>
</dbReference>
<feature type="transmembrane region" description="Helical" evidence="18">
    <location>
        <begin position="38"/>
        <end position="60"/>
    </location>
</feature>
<keyword evidence="15" id="KW-0961">Cell wall biogenesis/degradation</keyword>
<evidence type="ECO:0000256" key="16">
    <source>
        <dbReference type="ARBA" id="ARBA00034000"/>
    </source>
</evidence>
<protein>
    <submittedName>
        <fullName evidence="21">Penicillin-binding protein</fullName>
    </submittedName>
</protein>
<dbReference type="SUPFAM" id="SSF53955">
    <property type="entry name" value="Lysozyme-like"/>
    <property type="match status" value="1"/>
</dbReference>
<evidence type="ECO:0000259" key="20">
    <source>
        <dbReference type="Pfam" id="PF00912"/>
    </source>
</evidence>
<keyword evidence="9" id="KW-0378">Hydrolase</keyword>
<accession>A0A0J8G6X6</accession>
<keyword evidence="7" id="KW-0808">Transferase</keyword>
<evidence type="ECO:0000256" key="5">
    <source>
        <dbReference type="ARBA" id="ARBA00022670"/>
    </source>
</evidence>
<dbReference type="Pfam" id="PF00912">
    <property type="entry name" value="Transgly"/>
    <property type="match status" value="1"/>
</dbReference>
<evidence type="ECO:0000256" key="13">
    <source>
        <dbReference type="ARBA" id="ARBA00023136"/>
    </source>
</evidence>
<feature type="domain" description="Glycosyl transferase family 51" evidence="20">
    <location>
        <begin position="89"/>
        <end position="260"/>
    </location>
</feature>
<dbReference type="Gene3D" id="6.20.370.110">
    <property type="match status" value="1"/>
</dbReference>
<evidence type="ECO:0000256" key="3">
    <source>
        <dbReference type="ARBA" id="ARBA00022475"/>
    </source>
</evidence>
<comment type="similarity">
    <text evidence="2">In the N-terminal section; belongs to the glycosyltransferase 51 family.</text>
</comment>
<dbReference type="InterPro" id="IPR012338">
    <property type="entry name" value="Beta-lactam/transpept-like"/>
</dbReference>
<dbReference type="PANTHER" id="PTHR32282">
    <property type="entry name" value="BINDING PROTEIN TRANSPEPTIDASE, PUTATIVE-RELATED"/>
    <property type="match status" value="1"/>
</dbReference>
<evidence type="ECO:0000256" key="14">
    <source>
        <dbReference type="ARBA" id="ARBA00023268"/>
    </source>
</evidence>
<reference evidence="21 22" key="1">
    <citation type="journal article" date="2015" name="Genome Biol. Evol.">
        <title>Comparative Genomics of Listeria Sensu Lato: Genus-Wide Differences in Evolutionary Dynamics and the Progressive Gain of Complex, Potentially Pathogenicity-Related Traits through Lateral Gene Transfer.</title>
        <authorList>
            <person name="Chiara M."/>
            <person name="Caruso M."/>
            <person name="D'Erchia A.M."/>
            <person name="Manzari C."/>
            <person name="Fraccalvieri R."/>
            <person name="Goffredo E."/>
            <person name="Latorre L."/>
            <person name="Miccolupo A."/>
            <person name="Padalino I."/>
            <person name="Santagada G."/>
            <person name="Chiocco D."/>
            <person name="Pesole G."/>
            <person name="Horner D.S."/>
            <person name="Parisi A."/>
        </authorList>
    </citation>
    <scope>NUCLEOTIDE SEQUENCE [LARGE SCALE GENOMIC DNA]</scope>
    <source>
        <strain evidence="21 22">1991</strain>
    </source>
</reference>
<dbReference type="GO" id="GO:0009252">
    <property type="term" value="P:peptidoglycan biosynthetic process"/>
    <property type="evidence" value="ECO:0007669"/>
    <property type="project" value="UniProtKB-KW"/>
</dbReference>
<dbReference type="GO" id="GO:0008658">
    <property type="term" value="F:penicillin binding"/>
    <property type="evidence" value="ECO:0007669"/>
    <property type="project" value="InterPro"/>
</dbReference>
<keyword evidence="10" id="KW-0133">Cell shape</keyword>
<evidence type="ECO:0000256" key="2">
    <source>
        <dbReference type="ARBA" id="ARBA00007739"/>
    </source>
</evidence>
<dbReference type="GO" id="GO:0008955">
    <property type="term" value="F:peptidoglycan glycosyltransferase activity"/>
    <property type="evidence" value="ECO:0007669"/>
    <property type="project" value="UniProtKB-EC"/>
</dbReference>
<keyword evidence="8 18" id="KW-0812">Transmembrane</keyword>
<evidence type="ECO:0000256" key="15">
    <source>
        <dbReference type="ARBA" id="ARBA00023316"/>
    </source>
</evidence>
<evidence type="ECO:0000256" key="11">
    <source>
        <dbReference type="ARBA" id="ARBA00022984"/>
    </source>
</evidence>
<evidence type="ECO:0000313" key="21">
    <source>
        <dbReference type="EMBL" id="KMT58385.1"/>
    </source>
</evidence>
<keyword evidence="4" id="KW-0121">Carboxypeptidase</keyword>
<evidence type="ECO:0000256" key="6">
    <source>
        <dbReference type="ARBA" id="ARBA00022676"/>
    </source>
</evidence>
<evidence type="ECO:0000256" key="10">
    <source>
        <dbReference type="ARBA" id="ARBA00022960"/>
    </source>
</evidence>
<comment type="catalytic activity">
    <reaction evidence="16">
        <text>Preferential cleavage: (Ac)2-L-Lys-D-Ala-|-D-Ala. Also transpeptidation of peptidyl-alanyl moieties that are N-acyl substituents of D-alanine.</text>
        <dbReference type="EC" id="3.4.16.4"/>
    </reaction>
</comment>
<feature type="domain" description="Penicillin-binding protein transpeptidase" evidence="19">
    <location>
        <begin position="356"/>
        <end position="626"/>
    </location>
</feature>